<evidence type="ECO:0000313" key="2">
    <source>
        <dbReference type="EMBL" id="MCY6372413.1"/>
    </source>
</evidence>
<dbReference type="Pfam" id="PF01381">
    <property type="entry name" value="HTH_3"/>
    <property type="match status" value="1"/>
</dbReference>
<name>A0ABT4CTL5_9CLOT</name>
<accession>A0ABT4CTL5</accession>
<reference evidence="2" key="1">
    <citation type="submission" date="2022-12" db="EMBL/GenBank/DDBJ databases">
        <authorList>
            <person name="Wang J."/>
        </authorList>
    </citation>
    <scope>NUCLEOTIDE SEQUENCE</scope>
    <source>
        <strain evidence="2">HY-42-06</strain>
    </source>
</reference>
<evidence type="ECO:0000313" key="3">
    <source>
        <dbReference type="Proteomes" id="UP001079657"/>
    </source>
</evidence>
<dbReference type="InterPro" id="IPR010982">
    <property type="entry name" value="Lambda_DNA-bd_dom_sf"/>
</dbReference>
<dbReference type="SMART" id="SM00530">
    <property type="entry name" value="HTH_XRE"/>
    <property type="match status" value="1"/>
</dbReference>
<dbReference type="RefSeq" id="WP_268051401.1">
    <property type="nucleotide sequence ID" value="NZ_JAPQES010000007.1"/>
</dbReference>
<evidence type="ECO:0000259" key="1">
    <source>
        <dbReference type="PROSITE" id="PS50943"/>
    </source>
</evidence>
<dbReference type="EMBL" id="JAPQES010000007">
    <property type="protein sequence ID" value="MCY6372413.1"/>
    <property type="molecule type" value="Genomic_DNA"/>
</dbReference>
<proteinExistence type="predicted"/>
<organism evidence="2 3">
    <name type="scientific">Clostridium ganghwense</name>
    <dbReference type="NCBI Taxonomy" id="312089"/>
    <lineage>
        <taxon>Bacteria</taxon>
        <taxon>Bacillati</taxon>
        <taxon>Bacillota</taxon>
        <taxon>Clostridia</taxon>
        <taxon>Eubacteriales</taxon>
        <taxon>Clostridiaceae</taxon>
        <taxon>Clostridium</taxon>
    </lineage>
</organism>
<dbReference type="Gene3D" id="1.10.260.40">
    <property type="entry name" value="lambda repressor-like DNA-binding domains"/>
    <property type="match status" value="1"/>
</dbReference>
<dbReference type="CDD" id="cd00093">
    <property type="entry name" value="HTH_XRE"/>
    <property type="match status" value="1"/>
</dbReference>
<dbReference type="InterPro" id="IPR001387">
    <property type="entry name" value="Cro/C1-type_HTH"/>
</dbReference>
<gene>
    <name evidence="2" type="ORF">OXH55_17435</name>
</gene>
<comment type="caution">
    <text evidence="2">The sequence shown here is derived from an EMBL/GenBank/DDBJ whole genome shotgun (WGS) entry which is preliminary data.</text>
</comment>
<protein>
    <submittedName>
        <fullName evidence="2">Helix-turn-helix transcriptional regulator</fullName>
    </submittedName>
</protein>
<dbReference type="PROSITE" id="PS50943">
    <property type="entry name" value="HTH_CROC1"/>
    <property type="match status" value="1"/>
</dbReference>
<keyword evidence="3" id="KW-1185">Reference proteome</keyword>
<dbReference type="Proteomes" id="UP001079657">
    <property type="component" value="Unassembled WGS sequence"/>
</dbReference>
<feature type="domain" description="HTH cro/C1-type" evidence="1">
    <location>
        <begin position="8"/>
        <end position="69"/>
    </location>
</feature>
<sequence length="137" mass="16002">MKTLGQLISKYRETYNLSLREFAKLCDVSHSYIDKLEKGVDPYSKKKVEPTLDTIEKIAQAMNMSLEHILYKIGKIDTHKKERFEKAESLKDELKEMIIRRGIVNNEDEIDAKLLDLIEHSIKTYAKNTDNVKKEDN</sequence>
<dbReference type="SUPFAM" id="SSF47413">
    <property type="entry name" value="lambda repressor-like DNA-binding domains"/>
    <property type="match status" value="1"/>
</dbReference>